<keyword evidence="1" id="KW-0472">Membrane</keyword>
<organism evidence="2">
    <name type="scientific">mine drainage metagenome</name>
    <dbReference type="NCBI Taxonomy" id="410659"/>
    <lineage>
        <taxon>unclassified sequences</taxon>
        <taxon>metagenomes</taxon>
        <taxon>ecological metagenomes</taxon>
    </lineage>
</organism>
<evidence type="ECO:0000256" key="1">
    <source>
        <dbReference type="SAM" id="Phobius"/>
    </source>
</evidence>
<keyword evidence="1" id="KW-0812">Transmembrane</keyword>
<comment type="caution">
    <text evidence="2">The sequence shown here is derived from an EMBL/GenBank/DDBJ whole genome shotgun (WGS) entry which is preliminary data.</text>
</comment>
<dbReference type="AlphaFoldDB" id="A0A1J5SZ26"/>
<accession>A0A1J5SZ26</accession>
<gene>
    <name evidence="2" type="ORF">GALL_48940</name>
</gene>
<feature type="transmembrane region" description="Helical" evidence="1">
    <location>
        <begin position="30"/>
        <end position="48"/>
    </location>
</feature>
<evidence type="ECO:0000313" key="2">
    <source>
        <dbReference type="EMBL" id="OIR13759.1"/>
    </source>
</evidence>
<protein>
    <submittedName>
        <fullName evidence="2">Uncharacterized protein</fullName>
    </submittedName>
</protein>
<name>A0A1J5SZ26_9ZZZZ</name>
<reference evidence="2" key="1">
    <citation type="submission" date="2016-10" db="EMBL/GenBank/DDBJ databases">
        <title>Sequence of Gallionella enrichment culture.</title>
        <authorList>
            <person name="Poehlein A."/>
            <person name="Muehling M."/>
            <person name="Daniel R."/>
        </authorList>
    </citation>
    <scope>NUCLEOTIDE SEQUENCE</scope>
</reference>
<sequence length="49" mass="5022">MKRSIGSLLLAAWLIATGLAHILHFSFSGMGTIMSVVAVAAGILLVLGL</sequence>
<keyword evidence="1" id="KW-1133">Transmembrane helix</keyword>
<proteinExistence type="predicted"/>
<dbReference type="EMBL" id="MLJW01000013">
    <property type="protein sequence ID" value="OIR13759.1"/>
    <property type="molecule type" value="Genomic_DNA"/>
</dbReference>